<evidence type="ECO:0000259" key="5">
    <source>
        <dbReference type="PROSITE" id="PS01124"/>
    </source>
</evidence>
<dbReference type="SMART" id="SM00342">
    <property type="entry name" value="HTH_ARAC"/>
    <property type="match status" value="1"/>
</dbReference>
<protein>
    <submittedName>
        <fullName evidence="6">AraC family transcriptional regulator</fullName>
    </submittedName>
</protein>
<feature type="compositionally biased region" description="Low complexity" evidence="4">
    <location>
        <begin position="110"/>
        <end position="121"/>
    </location>
</feature>
<evidence type="ECO:0000256" key="3">
    <source>
        <dbReference type="ARBA" id="ARBA00023163"/>
    </source>
</evidence>
<dbReference type="InterPro" id="IPR018060">
    <property type="entry name" value="HTH_AraC"/>
</dbReference>
<dbReference type="InterPro" id="IPR050204">
    <property type="entry name" value="AraC_XylS_family_regulators"/>
</dbReference>
<dbReference type="Pfam" id="PF12833">
    <property type="entry name" value="HTH_18"/>
    <property type="match status" value="1"/>
</dbReference>
<dbReference type="PANTHER" id="PTHR46796">
    <property type="entry name" value="HTH-TYPE TRANSCRIPTIONAL ACTIVATOR RHAS-RELATED"/>
    <property type="match status" value="1"/>
</dbReference>
<dbReference type="InterPro" id="IPR009057">
    <property type="entry name" value="Homeodomain-like_sf"/>
</dbReference>
<dbReference type="SUPFAM" id="SSF46689">
    <property type="entry name" value="Homeodomain-like"/>
    <property type="match status" value="2"/>
</dbReference>
<gene>
    <name evidence="6" type="ORF">B7G68_15760</name>
</gene>
<feature type="region of interest" description="Disordered" evidence="4">
    <location>
        <begin position="1"/>
        <end position="45"/>
    </location>
</feature>
<keyword evidence="1" id="KW-0805">Transcription regulation</keyword>
<dbReference type="PROSITE" id="PS01124">
    <property type="entry name" value="HTH_ARAC_FAMILY_2"/>
    <property type="match status" value="1"/>
</dbReference>
<evidence type="ECO:0000313" key="6">
    <source>
        <dbReference type="EMBL" id="AVQ03176.1"/>
    </source>
</evidence>
<accession>A0ABN5IVX7</accession>
<dbReference type="EMBL" id="CP027850">
    <property type="protein sequence ID" value="AVQ03176.1"/>
    <property type="molecule type" value="Genomic_DNA"/>
</dbReference>
<keyword evidence="2" id="KW-0238">DNA-binding</keyword>
<reference evidence="6 7" key="1">
    <citation type="journal article" date="2015" name="Biotechnol. Bioeng.">
        <title>Genome sequence and phenotypic characterization of Caulobacter segnis.</title>
        <authorList>
            <person name="Patel S."/>
            <person name="Fletcher B."/>
            <person name="Scott D.C."/>
            <person name="Ely B."/>
        </authorList>
    </citation>
    <scope>NUCLEOTIDE SEQUENCE [LARGE SCALE GENOMIC DNA]</scope>
    <source>
        <strain evidence="6 7">TK0059</strain>
    </source>
</reference>
<name>A0ABN5IVX7_9CAUL</name>
<evidence type="ECO:0000256" key="4">
    <source>
        <dbReference type="SAM" id="MobiDB-lite"/>
    </source>
</evidence>
<keyword evidence="3" id="KW-0804">Transcription</keyword>
<dbReference type="Proteomes" id="UP000240527">
    <property type="component" value="Chromosome"/>
</dbReference>
<feature type="domain" description="HTH araC/xylS-type" evidence="5">
    <location>
        <begin position="220"/>
        <end position="318"/>
    </location>
</feature>
<proteinExistence type="predicted"/>
<sequence>MKPFSRKWDGPLALSTNTPSMDRRRAGRACGAMEPGLDQTERARSAERGLVTVGATELATRRSRLRVERLVGEADGKRTIPTAETWLRLVFPDEPIEPSADREGGRGRVGPARLAPLRPRPGARANTSVELVVISMDLEALEDLCADDEMVPPTAGPREIVVPPDPILANLISAIRMTLSGVAADPGLGPRVRETVRRAFVVCGLTRGHPRAGGLAPWQERLAKQMIGAAAGQMVTPQEVARACHLSPTYFAKAFKVSTGATPHQWLQARRVGEAHRLIRAGTPLAEVAAACGFSDQSYFSKVLKRHSGVPPKAWARLNAAMEGAGSAPAGH</sequence>
<keyword evidence="7" id="KW-1185">Reference proteome</keyword>
<evidence type="ECO:0000313" key="7">
    <source>
        <dbReference type="Proteomes" id="UP000240527"/>
    </source>
</evidence>
<feature type="region of interest" description="Disordered" evidence="4">
    <location>
        <begin position="96"/>
        <end position="121"/>
    </location>
</feature>
<dbReference type="Gene3D" id="1.10.10.60">
    <property type="entry name" value="Homeodomain-like"/>
    <property type="match status" value="2"/>
</dbReference>
<organism evidence="6 7">
    <name type="scientific">Caulobacter segnis</name>
    <dbReference type="NCBI Taxonomy" id="88688"/>
    <lineage>
        <taxon>Bacteria</taxon>
        <taxon>Pseudomonadati</taxon>
        <taxon>Pseudomonadota</taxon>
        <taxon>Alphaproteobacteria</taxon>
        <taxon>Caulobacterales</taxon>
        <taxon>Caulobacteraceae</taxon>
        <taxon>Caulobacter</taxon>
    </lineage>
</organism>
<evidence type="ECO:0000256" key="2">
    <source>
        <dbReference type="ARBA" id="ARBA00023125"/>
    </source>
</evidence>
<evidence type="ECO:0000256" key="1">
    <source>
        <dbReference type="ARBA" id="ARBA00023015"/>
    </source>
</evidence>
<dbReference type="PANTHER" id="PTHR46796:SF14">
    <property type="entry name" value="TRANSCRIPTIONAL REGULATORY PROTEIN"/>
    <property type="match status" value="1"/>
</dbReference>